<dbReference type="GO" id="GO:0004588">
    <property type="term" value="F:orotate phosphoribosyltransferase activity"/>
    <property type="evidence" value="ECO:0007669"/>
    <property type="project" value="UniProtKB-UniRule"/>
</dbReference>
<feature type="binding site" evidence="6">
    <location>
        <position position="102"/>
    </location>
    <ligand>
        <name>5-phospho-alpha-D-ribose 1-diphosphate</name>
        <dbReference type="ChEBI" id="CHEBI:58017"/>
        <note>ligand shared between dimeric partners</note>
    </ligand>
</feature>
<feature type="binding site" evidence="6">
    <location>
        <position position="132"/>
    </location>
    <ligand>
        <name>orotate</name>
        <dbReference type="ChEBI" id="CHEBI:30839"/>
    </ligand>
</feature>
<keyword evidence="5 6" id="KW-0665">Pyrimidine biosynthesis</keyword>
<dbReference type="AlphaFoldDB" id="A0A0F8AXC0"/>
<dbReference type="HAMAP" id="MF_01208">
    <property type="entry name" value="PyrE"/>
    <property type="match status" value="1"/>
</dbReference>
<dbReference type="InterPro" id="IPR023031">
    <property type="entry name" value="OPRT"/>
</dbReference>
<comment type="caution">
    <text evidence="8">The sequence shown here is derived from an EMBL/GenBank/DDBJ whole genome shotgun (WGS) entry which is preliminary data.</text>
</comment>
<dbReference type="Gene3D" id="3.40.50.2020">
    <property type="match status" value="1"/>
</dbReference>
<dbReference type="GO" id="GO:0019856">
    <property type="term" value="P:pyrimidine nucleobase biosynthetic process"/>
    <property type="evidence" value="ECO:0007669"/>
    <property type="project" value="TreeGrafter"/>
</dbReference>
<dbReference type="SUPFAM" id="SSF53271">
    <property type="entry name" value="PRTase-like"/>
    <property type="match status" value="1"/>
</dbReference>
<comment type="subunit">
    <text evidence="6">Homodimer.</text>
</comment>
<dbReference type="EC" id="2.4.2.10" evidence="2 6"/>
<feature type="domain" description="Phosphoribosyltransferase" evidence="7">
    <location>
        <begin position="59"/>
        <end position="167"/>
    </location>
</feature>
<reference evidence="8 9" key="1">
    <citation type="journal article" date="2015" name="Genome Announc.">
        <title>Draft genome sequence of a Halorubrum H3 strain isolated from the burlinskoye salt lake (Altai Krai, Russia).</title>
        <authorList>
            <person name="Rozanov A.S."/>
            <person name="Bryanskaya A.V."/>
            <person name="Malup T.K."/>
            <person name="Kotenko A.V."/>
            <person name="Peltek S.E."/>
        </authorList>
    </citation>
    <scope>NUCLEOTIDE SEQUENCE [LARGE SCALE GENOMIC DNA]</scope>
    <source>
        <strain evidence="8 9">H3</strain>
    </source>
</reference>
<evidence type="ECO:0000256" key="4">
    <source>
        <dbReference type="ARBA" id="ARBA00022679"/>
    </source>
</evidence>
<evidence type="ECO:0000256" key="5">
    <source>
        <dbReference type="ARBA" id="ARBA00022975"/>
    </source>
</evidence>
<evidence type="ECO:0000256" key="6">
    <source>
        <dbReference type="HAMAP-Rule" id="MF_01208"/>
    </source>
</evidence>
<name>A0A0F8AXC0_9EURY</name>
<gene>
    <name evidence="6" type="primary">pyrE</name>
    <name evidence="8" type="ORF">FK85_30635</name>
</gene>
<accession>A0A0F8AXC0</accession>
<dbReference type="InterPro" id="IPR000836">
    <property type="entry name" value="PRTase_dom"/>
</dbReference>
<keyword evidence="9" id="KW-1185">Reference proteome</keyword>
<dbReference type="GO" id="GO:0044205">
    <property type="term" value="P:'de novo' UMP biosynthetic process"/>
    <property type="evidence" value="ECO:0007669"/>
    <property type="project" value="UniProtKB-UniRule"/>
</dbReference>
<comment type="catalytic activity">
    <reaction evidence="6">
        <text>orotidine 5'-phosphate + diphosphate = orotate + 5-phospho-alpha-D-ribose 1-diphosphate</text>
        <dbReference type="Rhea" id="RHEA:10380"/>
        <dbReference type="ChEBI" id="CHEBI:30839"/>
        <dbReference type="ChEBI" id="CHEBI:33019"/>
        <dbReference type="ChEBI" id="CHEBI:57538"/>
        <dbReference type="ChEBI" id="CHEBI:58017"/>
        <dbReference type="EC" id="2.4.2.10"/>
    </reaction>
</comment>
<evidence type="ECO:0000313" key="8">
    <source>
        <dbReference type="EMBL" id="KKF39170.1"/>
    </source>
</evidence>
<feature type="binding site" description="in other chain" evidence="6">
    <location>
        <begin position="128"/>
        <end position="136"/>
    </location>
    <ligand>
        <name>5-phospho-alpha-D-ribose 1-diphosphate</name>
        <dbReference type="ChEBI" id="CHEBI:58017"/>
        <note>ligand shared between dimeric partners</note>
    </ligand>
</feature>
<keyword evidence="3 6" id="KW-0328">Glycosyltransferase</keyword>
<evidence type="ECO:0000256" key="1">
    <source>
        <dbReference type="ARBA" id="ARBA00004889"/>
    </source>
</evidence>
<comment type="function">
    <text evidence="6">Catalyzes the transfer of a ribosyl phosphate group from 5-phosphoribose 1-diphosphate to orotate, leading to the formation of orotidine monophosphate (OMP).</text>
</comment>
<comment type="pathway">
    <text evidence="1 6">Pyrimidine metabolism; UMP biosynthesis via de novo pathway; UMP from orotate: step 1/2.</text>
</comment>
<feature type="binding site" evidence="6">
    <location>
        <position position="160"/>
    </location>
    <ligand>
        <name>orotate</name>
        <dbReference type="ChEBI" id="CHEBI:30839"/>
    </ligand>
</feature>
<dbReference type="Proteomes" id="UP000053331">
    <property type="component" value="Unassembled WGS sequence"/>
</dbReference>
<dbReference type="PANTHER" id="PTHR19278">
    <property type="entry name" value="OROTATE PHOSPHORIBOSYLTRANSFERASE"/>
    <property type="match status" value="1"/>
</dbReference>
<evidence type="ECO:0000259" key="7">
    <source>
        <dbReference type="Pfam" id="PF00156"/>
    </source>
</evidence>
<dbReference type="EMBL" id="JNFH02000095">
    <property type="protein sequence ID" value="KKF39170.1"/>
    <property type="molecule type" value="Genomic_DNA"/>
</dbReference>
<dbReference type="UniPathway" id="UPA00070">
    <property type="reaction ID" value="UER00119"/>
</dbReference>
<evidence type="ECO:0000313" key="9">
    <source>
        <dbReference type="Proteomes" id="UP000053331"/>
    </source>
</evidence>
<feature type="binding site" evidence="6">
    <location>
        <position position="106"/>
    </location>
    <ligand>
        <name>5-phospho-alpha-D-ribose 1-diphosphate</name>
        <dbReference type="ChEBI" id="CHEBI:58017"/>
        <note>ligand shared between dimeric partners</note>
    </ligand>
</feature>
<evidence type="ECO:0000256" key="3">
    <source>
        <dbReference type="ARBA" id="ARBA00022676"/>
    </source>
</evidence>
<sequence length="191" mass="20557">MVAAARCLGMTDDERRSELIAALRAADAVRFGEFELSHGGTSDYYVDKYLFETDPDALRLVSEAFADRLADTDAKLAGVALGAVPLVAVTAAEMGRPYVIARKQTKEYGTGNRIEGRLDEGEEVVVLEDIATTGQSAVDAVEALREAGATVNRVLVVVDREEGAEELLADHDIELESLLTATELLAERDAE</sequence>
<dbReference type="PANTHER" id="PTHR19278:SF9">
    <property type="entry name" value="URIDINE 5'-MONOPHOSPHATE SYNTHASE"/>
    <property type="match status" value="1"/>
</dbReference>
<comment type="cofactor">
    <cofactor evidence="6">
        <name>Mg(2+)</name>
        <dbReference type="ChEBI" id="CHEBI:18420"/>
    </cofactor>
</comment>
<dbReference type="NCBIfam" id="TIGR00336">
    <property type="entry name" value="pyrE"/>
    <property type="match status" value="1"/>
</dbReference>
<keyword evidence="4 6" id="KW-0808">Transferase</keyword>
<evidence type="ECO:0000256" key="2">
    <source>
        <dbReference type="ARBA" id="ARBA00011971"/>
    </source>
</evidence>
<comment type="caution">
    <text evidence="6">Lacks conserved residue(s) required for the propagation of feature annotation.</text>
</comment>
<protein>
    <recommendedName>
        <fullName evidence="2 6">Orotate phosphoribosyltransferase</fullName>
        <shortName evidence="6">OPRT</shortName>
        <shortName evidence="6">OPRTase</shortName>
        <ecNumber evidence="2 6">2.4.2.10</ecNumber>
    </recommendedName>
</protein>
<organism evidence="8 9">
    <name type="scientific">Halorubrum saccharovorum</name>
    <dbReference type="NCBI Taxonomy" id="2248"/>
    <lineage>
        <taxon>Archaea</taxon>
        <taxon>Methanobacteriati</taxon>
        <taxon>Methanobacteriota</taxon>
        <taxon>Stenosarchaea group</taxon>
        <taxon>Halobacteria</taxon>
        <taxon>Halobacteriales</taxon>
        <taxon>Haloferacaceae</taxon>
        <taxon>Halorubrum</taxon>
    </lineage>
</organism>
<proteinExistence type="inferred from homology"/>
<dbReference type="Pfam" id="PF00156">
    <property type="entry name" value="Pribosyltran"/>
    <property type="match status" value="1"/>
</dbReference>
<comment type="similarity">
    <text evidence="6">Belongs to the purine/pyrimidine phosphoribosyltransferase family. PyrE subfamily.</text>
</comment>
<dbReference type="GO" id="GO:0000287">
    <property type="term" value="F:magnesium ion binding"/>
    <property type="evidence" value="ECO:0007669"/>
    <property type="project" value="UniProtKB-UniRule"/>
</dbReference>
<dbReference type="InterPro" id="IPR029057">
    <property type="entry name" value="PRTase-like"/>
</dbReference>
<feature type="binding site" description="in other chain" evidence="6">
    <location>
        <position position="103"/>
    </location>
    <ligand>
        <name>5-phospho-alpha-D-ribose 1-diphosphate</name>
        <dbReference type="ChEBI" id="CHEBI:58017"/>
        <note>ligand shared between dimeric partners</note>
    </ligand>
</feature>
<dbReference type="CDD" id="cd06223">
    <property type="entry name" value="PRTases_typeI"/>
    <property type="match status" value="1"/>
</dbReference>
<dbReference type="InterPro" id="IPR004467">
    <property type="entry name" value="Or_phspho_trans_dom"/>
</dbReference>
<keyword evidence="6" id="KW-0460">Magnesium</keyword>